<protein>
    <submittedName>
        <fullName evidence="2">DUF1302 domain-containing protein</fullName>
    </submittedName>
</protein>
<comment type="caution">
    <text evidence="2">The sequence shown here is derived from an EMBL/GenBank/DDBJ whole genome shotgun (WGS) entry which is preliminary data.</text>
</comment>
<dbReference type="EMBL" id="JBHSWE010000001">
    <property type="protein sequence ID" value="MFC6672041.1"/>
    <property type="molecule type" value="Genomic_DNA"/>
</dbReference>
<dbReference type="Pfam" id="PF06980">
    <property type="entry name" value="DUF1302"/>
    <property type="match status" value="1"/>
</dbReference>
<dbReference type="RefSeq" id="WP_379910509.1">
    <property type="nucleotide sequence ID" value="NZ_JBHSWE010000001.1"/>
</dbReference>
<gene>
    <name evidence="2" type="ORF">ACFQDL_19705</name>
</gene>
<accession>A0ABW2A3E1</accession>
<proteinExistence type="predicted"/>
<evidence type="ECO:0000313" key="2">
    <source>
        <dbReference type="EMBL" id="MFC6672041.1"/>
    </source>
</evidence>
<reference evidence="3" key="1">
    <citation type="journal article" date="2019" name="Int. J. Syst. Evol. Microbiol.">
        <title>The Global Catalogue of Microorganisms (GCM) 10K type strain sequencing project: providing services to taxonomists for standard genome sequencing and annotation.</title>
        <authorList>
            <consortium name="The Broad Institute Genomics Platform"/>
            <consortium name="The Broad Institute Genome Sequencing Center for Infectious Disease"/>
            <person name="Wu L."/>
            <person name="Ma J."/>
        </authorList>
    </citation>
    <scope>NUCLEOTIDE SEQUENCE [LARGE SCALE GENOMIC DNA]</scope>
    <source>
        <strain evidence="3">NBRC 111756</strain>
    </source>
</reference>
<dbReference type="InterPro" id="IPR010727">
    <property type="entry name" value="DUF1302"/>
</dbReference>
<keyword evidence="3" id="KW-1185">Reference proteome</keyword>
<feature type="signal peptide" evidence="1">
    <location>
        <begin position="1"/>
        <end position="38"/>
    </location>
</feature>
<dbReference type="Proteomes" id="UP001596422">
    <property type="component" value="Unassembled WGS sequence"/>
</dbReference>
<feature type="chain" id="PRO_5046675198" evidence="1">
    <location>
        <begin position="39"/>
        <end position="530"/>
    </location>
</feature>
<sequence length="530" mass="58140">MKVKQQQLPLRRLKRPNKLLQAMTLAGLLPLTAGTAHALSFTPSDEVRIDWDTVVNYGASWRVESRDDDLLADPNADDGNRSFDKGLISNRFSFLTEADLQYNNVGAFVRASGFYDDAYFGRNDHDSPGTSNNLSVDHNSFTDETQDQHGARVRMLDHFLYGNFNFDDRFMSLRLGDQVVSWGESLFLFNGISSAQSPVDATKANVPGVEVKDIFLPVGQLFAQVDLTGNLSASAYYQYDWNKTEIDAVGSYFSTTDILDEGGESILASDGMGGFFPALTRGNDRKASDSGQWGMALRYIADSGTEYGLYTLNYHDKTPQVGFGSFTDISASLGMPAGSVIVPTTYHLDYVEDIRLHGASISTLIGDTQVSGELSYRVDAPVLDQNNLTVLDDIAQAQVSVIHVFGSKTIADMVTLIGEAGYNRVMDRNGDELANDKSAWGYTAQLNLDYYNVFTGVDMTVPINFSHGVNGKSSVAGTFSEGDNRASIGASFTYLNNLQTELRYTAFLGDADESALSDRDFVSFNVKYSF</sequence>
<evidence type="ECO:0000313" key="3">
    <source>
        <dbReference type="Proteomes" id="UP001596422"/>
    </source>
</evidence>
<keyword evidence="1" id="KW-0732">Signal</keyword>
<evidence type="ECO:0000256" key="1">
    <source>
        <dbReference type="SAM" id="SignalP"/>
    </source>
</evidence>
<organism evidence="2 3">
    <name type="scientific">Marinobacterium aestuariivivens</name>
    <dbReference type="NCBI Taxonomy" id="1698799"/>
    <lineage>
        <taxon>Bacteria</taxon>
        <taxon>Pseudomonadati</taxon>
        <taxon>Pseudomonadota</taxon>
        <taxon>Gammaproteobacteria</taxon>
        <taxon>Oceanospirillales</taxon>
        <taxon>Oceanospirillaceae</taxon>
        <taxon>Marinobacterium</taxon>
    </lineage>
</organism>
<name>A0ABW2A3E1_9GAMM</name>